<dbReference type="EMBL" id="GBGP01000027">
    <property type="protein sequence ID" value="JAC85156.1"/>
    <property type="molecule type" value="mRNA"/>
</dbReference>
<accession>A0A069DNC3</accession>
<organism evidence="2">
    <name type="scientific">Clytia hemisphaerica</name>
    <dbReference type="NCBI Taxonomy" id="252671"/>
    <lineage>
        <taxon>Eukaryota</taxon>
        <taxon>Metazoa</taxon>
        <taxon>Cnidaria</taxon>
        <taxon>Hydrozoa</taxon>
        <taxon>Hydroidolina</taxon>
        <taxon>Leptothecata</taxon>
        <taxon>Obeliida</taxon>
        <taxon>Clytiidae</taxon>
        <taxon>Clytia</taxon>
    </lineage>
</organism>
<keyword evidence="1" id="KW-0732">Signal</keyword>
<evidence type="ECO:0000313" key="2">
    <source>
        <dbReference type="EMBL" id="JAC85156.1"/>
    </source>
</evidence>
<feature type="signal peptide" evidence="1">
    <location>
        <begin position="1"/>
        <end position="17"/>
    </location>
</feature>
<feature type="chain" id="PRO_5001663335" evidence="1">
    <location>
        <begin position="18"/>
        <end position="316"/>
    </location>
</feature>
<sequence>MRLTILALLVAVVAVECKLGDIKKNLKKGEQIQNVLKIFTKKMDKDDKVCKPVALYPTVMLLQNASLRDLMTLKKCFSKIDQKCARRRRPTLLRRRKTRSETVGKCRYRIVGAGSSNDGKTYFTPIIFKQRRGLRVTGKNATIWLSETPKTPFTKLEEASGYSIATWVYLKVAVHQARKVRKGKRSPFERLLDALKKSAKKNKRSKPSTKWVDLYLVNAQLDVKSEVAENQLEILFDNLKERITGEAKSIVLTLSTPAEGNVAQILSEEGFLDARKTARSAKKGSGENSSVYIKNLQSIYSKDTKSNGVLSSLLYQ</sequence>
<dbReference type="Gene3D" id="3.60.10.10">
    <property type="entry name" value="Endonuclease/exonuclease/phosphatase"/>
    <property type="match status" value="1"/>
</dbReference>
<evidence type="ECO:0000256" key="1">
    <source>
        <dbReference type="SAM" id="SignalP"/>
    </source>
</evidence>
<proteinExistence type="evidence at transcript level"/>
<name>A0A069DNC3_9CNID</name>
<protein>
    <submittedName>
        <fullName evidence="2">Putative cnidarian restricted protein</fullName>
    </submittedName>
</protein>
<dbReference type="InterPro" id="IPR036691">
    <property type="entry name" value="Endo/exonu/phosph_ase_sf"/>
</dbReference>
<dbReference type="AlphaFoldDB" id="A0A069DNC3"/>
<reference evidence="2" key="1">
    <citation type="journal article" date="2014" name="PLoS Genet.">
        <title>Differential Responses to Wnt and PCP Disruption Predict Expression and Developmental Function of Conserved and Novel Genes in a Cnidarian.</title>
        <authorList>
            <person name="Lapebie P."/>
            <person name="Ruggiero A."/>
            <person name="Barreau C."/>
            <person name="Chevalier S."/>
            <person name="Chang P."/>
            <person name="Dru P."/>
            <person name="Houliston E."/>
            <person name="Momose T."/>
        </authorList>
    </citation>
    <scope>NUCLEOTIDE SEQUENCE</scope>
</reference>